<organism evidence="2">
    <name type="scientific">Spongospora subterranea</name>
    <dbReference type="NCBI Taxonomy" id="70186"/>
    <lineage>
        <taxon>Eukaryota</taxon>
        <taxon>Sar</taxon>
        <taxon>Rhizaria</taxon>
        <taxon>Endomyxa</taxon>
        <taxon>Phytomyxea</taxon>
        <taxon>Plasmodiophorida</taxon>
        <taxon>Plasmodiophoridae</taxon>
        <taxon>Spongospora</taxon>
    </lineage>
</organism>
<evidence type="ECO:0000256" key="1">
    <source>
        <dbReference type="SAM" id="MobiDB-lite"/>
    </source>
</evidence>
<dbReference type="AlphaFoldDB" id="A0A0H5QQ75"/>
<evidence type="ECO:0000313" key="2">
    <source>
        <dbReference type="EMBL" id="CRZ04188.1"/>
    </source>
</evidence>
<feature type="region of interest" description="Disordered" evidence="1">
    <location>
        <begin position="141"/>
        <end position="176"/>
    </location>
</feature>
<feature type="non-terminal residue" evidence="2">
    <location>
        <position position="1"/>
    </location>
</feature>
<proteinExistence type="predicted"/>
<reference evidence="2" key="1">
    <citation type="submission" date="2015-04" db="EMBL/GenBank/DDBJ databases">
        <title>The genome sequence of the plant pathogenic Rhizarian Plasmodiophora brassicae reveals insights in its biotrophic life cycle and the origin of chitin synthesis.</title>
        <authorList>
            <person name="Schwelm A."/>
            <person name="Fogelqvist J."/>
            <person name="Knaust A."/>
            <person name="Julke S."/>
            <person name="Lilja T."/>
            <person name="Dhandapani V."/>
            <person name="Bonilla-Rosso G."/>
            <person name="Karlsson M."/>
            <person name="Shevchenko A."/>
            <person name="Choi S.R."/>
            <person name="Kim H.G."/>
            <person name="Park J.Y."/>
            <person name="Lim Y.P."/>
            <person name="Ludwig-Muller J."/>
            <person name="Dixelius C."/>
        </authorList>
    </citation>
    <scope>NUCLEOTIDE SEQUENCE</scope>
    <source>
        <tissue evidence="2">Potato root galls</tissue>
    </source>
</reference>
<feature type="non-terminal residue" evidence="2">
    <location>
        <position position="269"/>
    </location>
</feature>
<dbReference type="EMBL" id="HACM01003746">
    <property type="protein sequence ID" value="CRZ04188.1"/>
    <property type="molecule type" value="Transcribed_RNA"/>
</dbReference>
<accession>A0A0H5QQ75</accession>
<name>A0A0H5QQ75_9EUKA</name>
<feature type="compositionally biased region" description="Basic and acidic residues" evidence="1">
    <location>
        <begin position="149"/>
        <end position="160"/>
    </location>
</feature>
<protein>
    <submittedName>
        <fullName evidence="2">Uncharacterized protein</fullName>
    </submittedName>
</protein>
<sequence>TEQVLEHRQPDLFIHQNFLQNAPFPPLAHDQNQTDQLSSHPPDYNVQYTQPLLAISDQQQHRDKVEFSSSQIELIHSIREPGIQYFSNTFWHSNLQELENRNCHQSTNFRPLENTESPQPQIDQNFQQSTQRYLLEHDQYQTDQLSSHSDQHQDSDKHEFSSSQSELIHSAAEPEIQHSSNTLWHANQQELGSQNYHQSTNFLPLENSQFPQPQTDQNFRQSTQVLPLEQDHYKTDQLSSHPPDYNVPHPKLIPALYDQQQHPDDLKFS</sequence>